<dbReference type="KEGG" id="maer:DAI18_03205"/>
<dbReference type="OrthoDB" id="9774907at2"/>
<keyword evidence="4 12" id="KW-0808">Transferase</keyword>
<dbReference type="FunFam" id="3.40.50.300:FF:000225">
    <property type="entry name" value="Thymidylate kinase"/>
    <property type="match status" value="1"/>
</dbReference>
<dbReference type="AlphaFoldDB" id="A0A2S0P774"/>
<dbReference type="CDD" id="cd01672">
    <property type="entry name" value="TMPK"/>
    <property type="match status" value="1"/>
</dbReference>
<feature type="domain" description="Thymidylate kinase-like" evidence="13">
    <location>
        <begin position="8"/>
        <end position="195"/>
    </location>
</feature>
<dbReference type="GO" id="GO:0006227">
    <property type="term" value="P:dUDP biosynthetic process"/>
    <property type="evidence" value="ECO:0007669"/>
    <property type="project" value="TreeGrafter"/>
</dbReference>
<name>A0A2S0P774_9NEIS</name>
<dbReference type="STRING" id="1122240.GCA_000620105_00380"/>
<feature type="binding site" evidence="12">
    <location>
        <begin position="10"/>
        <end position="17"/>
    </location>
    <ligand>
        <name>ATP</name>
        <dbReference type="ChEBI" id="CHEBI:30616"/>
    </ligand>
</feature>
<evidence type="ECO:0000256" key="9">
    <source>
        <dbReference type="ARBA" id="ARBA00029962"/>
    </source>
</evidence>
<evidence type="ECO:0000313" key="14">
    <source>
        <dbReference type="EMBL" id="AVY93153.1"/>
    </source>
</evidence>
<evidence type="ECO:0000256" key="5">
    <source>
        <dbReference type="ARBA" id="ARBA00022727"/>
    </source>
</evidence>
<dbReference type="PANTHER" id="PTHR10344">
    <property type="entry name" value="THYMIDYLATE KINASE"/>
    <property type="match status" value="1"/>
</dbReference>
<evidence type="ECO:0000256" key="4">
    <source>
        <dbReference type="ARBA" id="ARBA00022679"/>
    </source>
</evidence>
<dbReference type="GO" id="GO:0006233">
    <property type="term" value="P:dTDP biosynthetic process"/>
    <property type="evidence" value="ECO:0007669"/>
    <property type="project" value="InterPro"/>
</dbReference>
<dbReference type="PANTHER" id="PTHR10344:SF4">
    <property type="entry name" value="UMP-CMP KINASE 2, MITOCHONDRIAL"/>
    <property type="match status" value="1"/>
</dbReference>
<sequence length="207" mass="23386">MTGQFLTLEGIDGAGKSTHVDFIRDWLTARGIDVVVTREPGGTPLGEALRALLLDVKSDISLDTETLLMFAARQAHVDAVIRPALAAGRWVLSDRFTDATFAYQGGGRGVPFERIAELERWVLRDLRVDRTFLFDIPPDVARARMSTTRTLDRFEREREAFHQRVRNAYLSRAEADIDRIRVLDAELPVATLQAELARDLGRLLERR</sequence>
<evidence type="ECO:0000256" key="10">
    <source>
        <dbReference type="ARBA" id="ARBA00048743"/>
    </source>
</evidence>
<evidence type="ECO:0000256" key="2">
    <source>
        <dbReference type="ARBA" id="ARBA00012980"/>
    </source>
</evidence>
<dbReference type="GO" id="GO:0006235">
    <property type="term" value="P:dTTP biosynthetic process"/>
    <property type="evidence" value="ECO:0007669"/>
    <property type="project" value="UniProtKB-UniRule"/>
</dbReference>
<reference evidence="14 15" key="1">
    <citation type="submission" date="2018-04" db="EMBL/GenBank/DDBJ databases">
        <title>Denitrifier Microvirgula.</title>
        <authorList>
            <person name="Anderson E."/>
            <person name="Jang J."/>
            <person name="Ishii S."/>
        </authorList>
    </citation>
    <scope>NUCLEOTIDE SEQUENCE [LARGE SCALE GENOMIC DNA]</scope>
    <source>
        <strain evidence="14 15">BE2.4</strain>
    </source>
</reference>
<dbReference type="RefSeq" id="WP_107888719.1">
    <property type="nucleotide sequence ID" value="NZ_CALFSO010000042.1"/>
</dbReference>
<comment type="function">
    <text evidence="11 12">Phosphorylation of dTMP to form dTDP in both de novo and salvage pathways of dTTP synthesis.</text>
</comment>
<dbReference type="EC" id="2.7.4.9" evidence="2 12"/>
<evidence type="ECO:0000313" key="15">
    <source>
        <dbReference type="Proteomes" id="UP000244173"/>
    </source>
</evidence>
<comment type="similarity">
    <text evidence="1 12">Belongs to the thymidylate kinase family.</text>
</comment>
<keyword evidence="6 12" id="KW-0547">Nucleotide-binding</keyword>
<evidence type="ECO:0000256" key="1">
    <source>
        <dbReference type="ARBA" id="ARBA00009776"/>
    </source>
</evidence>
<dbReference type="HAMAP" id="MF_00165">
    <property type="entry name" value="Thymidylate_kinase"/>
    <property type="match status" value="1"/>
</dbReference>
<evidence type="ECO:0000256" key="7">
    <source>
        <dbReference type="ARBA" id="ARBA00022777"/>
    </source>
</evidence>
<protein>
    <recommendedName>
        <fullName evidence="3 12">Thymidylate kinase</fullName>
        <ecNumber evidence="2 12">2.7.4.9</ecNumber>
    </recommendedName>
    <alternativeName>
        <fullName evidence="9 12">dTMP kinase</fullName>
    </alternativeName>
</protein>
<dbReference type="GO" id="GO:0005829">
    <property type="term" value="C:cytosol"/>
    <property type="evidence" value="ECO:0007669"/>
    <property type="project" value="TreeGrafter"/>
</dbReference>
<dbReference type="SUPFAM" id="SSF52540">
    <property type="entry name" value="P-loop containing nucleoside triphosphate hydrolases"/>
    <property type="match status" value="1"/>
</dbReference>
<evidence type="ECO:0000256" key="12">
    <source>
        <dbReference type="HAMAP-Rule" id="MF_00165"/>
    </source>
</evidence>
<dbReference type="EMBL" id="CP028519">
    <property type="protein sequence ID" value="AVY93153.1"/>
    <property type="molecule type" value="Genomic_DNA"/>
</dbReference>
<dbReference type="Pfam" id="PF02223">
    <property type="entry name" value="Thymidylate_kin"/>
    <property type="match status" value="1"/>
</dbReference>
<organism evidence="14 15">
    <name type="scientific">Microvirgula aerodenitrificans</name>
    <dbReference type="NCBI Taxonomy" id="57480"/>
    <lineage>
        <taxon>Bacteria</taxon>
        <taxon>Pseudomonadati</taxon>
        <taxon>Pseudomonadota</taxon>
        <taxon>Betaproteobacteria</taxon>
        <taxon>Neisseriales</taxon>
        <taxon>Aquaspirillaceae</taxon>
        <taxon>Microvirgula</taxon>
    </lineage>
</organism>
<gene>
    <name evidence="12" type="primary">tmk</name>
    <name evidence="14" type="ORF">DAI18_03205</name>
</gene>
<keyword evidence="7 12" id="KW-0418">Kinase</keyword>
<dbReference type="NCBIfam" id="TIGR00041">
    <property type="entry name" value="DTMP_kinase"/>
    <property type="match status" value="1"/>
</dbReference>
<keyword evidence="15" id="KW-1185">Reference proteome</keyword>
<comment type="catalytic activity">
    <reaction evidence="10 12">
        <text>dTMP + ATP = dTDP + ADP</text>
        <dbReference type="Rhea" id="RHEA:13517"/>
        <dbReference type="ChEBI" id="CHEBI:30616"/>
        <dbReference type="ChEBI" id="CHEBI:58369"/>
        <dbReference type="ChEBI" id="CHEBI:63528"/>
        <dbReference type="ChEBI" id="CHEBI:456216"/>
        <dbReference type="EC" id="2.7.4.9"/>
    </reaction>
</comment>
<keyword evidence="5 12" id="KW-0545">Nucleotide biosynthesis</keyword>
<dbReference type="GO" id="GO:0005524">
    <property type="term" value="F:ATP binding"/>
    <property type="evidence" value="ECO:0007669"/>
    <property type="project" value="UniProtKB-UniRule"/>
</dbReference>
<dbReference type="InterPro" id="IPR027417">
    <property type="entry name" value="P-loop_NTPase"/>
</dbReference>
<keyword evidence="8 12" id="KW-0067">ATP-binding</keyword>
<dbReference type="GO" id="GO:0004798">
    <property type="term" value="F:dTMP kinase activity"/>
    <property type="evidence" value="ECO:0007669"/>
    <property type="project" value="UniProtKB-UniRule"/>
</dbReference>
<accession>A0A2S0P774</accession>
<dbReference type="Gene3D" id="3.40.50.300">
    <property type="entry name" value="P-loop containing nucleotide triphosphate hydrolases"/>
    <property type="match status" value="1"/>
</dbReference>
<dbReference type="InterPro" id="IPR018094">
    <property type="entry name" value="Thymidylate_kinase"/>
</dbReference>
<dbReference type="InterPro" id="IPR039430">
    <property type="entry name" value="Thymidylate_kin-like_dom"/>
</dbReference>
<evidence type="ECO:0000256" key="3">
    <source>
        <dbReference type="ARBA" id="ARBA00017144"/>
    </source>
</evidence>
<evidence type="ECO:0000256" key="8">
    <source>
        <dbReference type="ARBA" id="ARBA00022840"/>
    </source>
</evidence>
<evidence type="ECO:0000256" key="6">
    <source>
        <dbReference type="ARBA" id="ARBA00022741"/>
    </source>
</evidence>
<proteinExistence type="inferred from homology"/>
<dbReference type="Proteomes" id="UP000244173">
    <property type="component" value="Chromosome"/>
</dbReference>
<evidence type="ECO:0000259" key="13">
    <source>
        <dbReference type="Pfam" id="PF02223"/>
    </source>
</evidence>
<evidence type="ECO:0000256" key="11">
    <source>
        <dbReference type="ARBA" id="ARBA00057735"/>
    </source>
</evidence>